<name>A0A172QSN7_9CORY</name>
<dbReference type="NCBIfam" id="NF005115">
    <property type="entry name" value="PRK06547.1"/>
    <property type="match status" value="1"/>
</dbReference>
<dbReference type="InterPro" id="IPR025662">
    <property type="entry name" value="Sigma_54_int_dom_ATP-bd_1"/>
</dbReference>
<organism evidence="1 2">
    <name type="scientific">Corynebacterium crudilactis</name>
    <dbReference type="NCBI Taxonomy" id="1652495"/>
    <lineage>
        <taxon>Bacteria</taxon>
        <taxon>Bacillati</taxon>
        <taxon>Actinomycetota</taxon>
        <taxon>Actinomycetes</taxon>
        <taxon>Mycobacteriales</taxon>
        <taxon>Corynebacteriaceae</taxon>
        <taxon>Corynebacterium</taxon>
    </lineage>
</organism>
<dbReference type="EMBL" id="CP015622">
    <property type="protein sequence ID" value="ANE03670.1"/>
    <property type="molecule type" value="Genomic_DNA"/>
</dbReference>
<accession>A0A172QSN7</accession>
<keyword evidence="2" id="KW-1185">Reference proteome</keyword>
<protein>
    <recommendedName>
        <fullName evidence="3">ATP-binding protein</fullName>
    </recommendedName>
</protein>
<dbReference type="Proteomes" id="UP000076929">
    <property type="component" value="Chromosome"/>
</dbReference>
<reference evidence="1 2" key="1">
    <citation type="submission" date="2016-05" db="EMBL/GenBank/DDBJ databases">
        <title>Complete genome sequence of Corynebacterium crudilactis, a new Corynebacterium species isolated from raw cow's milk.</title>
        <authorList>
            <person name="Christian R."/>
            <person name="Zimmermann J."/>
            <person name="Lipski A."/>
            <person name="Kalinowski J."/>
        </authorList>
    </citation>
    <scope>NUCLEOTIDE SEQUENCE [LARGE SCALE GENOMIC DNA]</scope>
    <source>
        <strain evidence="1 2">JZ16</strain>
    </source>
</reference>
<dbReference type="KEGG" id="ccjz:ccrud_05215"/>
<dbReference type="InterPro" id="IPR027417">
    <property type="entry name" value="P-loop_NTPase"/>
</dbReference>
<dbReference type="OrthoDB" id="3237545at2"/>
<dbReference type="Pfam" id="PF13238">
    <property type="entry name" value="AAA_18"/>
    <property type="match status" value="1"/>
</dbReference>
<dbReference type="Gene3D" id="3.40.50.300">
    <property type="entry name" value="P-loop containing nucleotide triphosphate hydrolases"/>
    <property type="match status" value="1"/>
</dbReference>
<evidence type="ECO:0008006" key="3">
    <source>
        <dbReference type="Google" id="ProtNLM"/>
    </source>
</evidence>
<dbReference type="STRING" id="1652495.ccrud_05215"/>
<sequence>MKIVLIDGQSGAGKTTLAEDLSSYTGFDVVHLDDFYPGWTGLAQASEIVARDILVADNPGYFSWDWHENCRGEWVSLEPGKSLIIEGSGVITAETIQRATTLGDVVTVRLTAPESLRKQRALDRDPDYAPFWELWAAQERVHFAQGIEADHEIVLGSNEAAGRPVALYDSLGTAQSS</sequence>
<dbReference type="AlphaFoldDB" id="A0A172QSN7"/>
<dbReference type="PROSITE" id="PS00675">
    <property type="entry name" value="SIGMA54_INTERACT_1"/>
    <property type="match status" value="1"/>
</dbReference>
<gene>
    <name evidence="1" type="ORF">ccrud_05215</name>
</gene>
<dbReference type="RefSeq" id="WP_066565169.1">
    <property type="nucleotide sequence ID" value="NZ_CP015622.1"/>
</dbReference>
<evidence type="ECO:0000313" key="2">
    <source>
        <dbReference type="Proteomes" id="UP000076929"/>
    </source>
</evidence>
<proteinExistence type="predicted"/>
<evidence type="ECO:0000313" key="1">
    <source>
        <dbReference type="EMBL" id="ANE03670.1"/>
    </source>
</evidence>
<dbReference type="SUPFAM" id="SSF52540">
    <property type="entry name" value="P-loop containing nucleoside triphosphate hydrolases"/>
    <property type="match status" value="1"/>
</dbReference>